<evidence type="ECO:0000256" key="2">
    <source>
        <dbReference type="ARBA" id="ARBA00026073"/>
    </source>
</evidence>
<organism evidence="4 5">
    <name type="scientific">Candidatus Polarisedimenticola svalbardensis</name>
    <dbReference type="NCBI Taxonomy" id="2886004"/>
    <lineage>
        <taxon>Bacteria</taxon>
        <taxon>Pseudomonadati</taxon>
        <taxon>Acidobacteriota</taxon>
        <taxon>Candidatus Polarisedimenticolia</taxon>
        <taxon>Candidatus Polarisedimenticolales</taxon>
        <taxon>Candidatus Polarisedimenticolaceae</taxon>
        <taxon>Candidatus Polarisedimenticola</taxon>
    </lineage>
</organism>
<dbReference type="Pfam" id="PF00929">
    <property type="entry name" value="RNase_T"/>
    <property type="match status" value="1"/>
</dbReference>
<dbReference type="FunFam" id="3.30.420.10:FF:000045">
    <property type="entry name" value="3'-5' exonuclease DinG"/>
    <property type="match status" value="1"/>
</dbReference>
<comment type="function">
    <text evidence="1">DNA polymerase III is a complex, multichain enzyme responsible for most of the replicative synthesis in bacteria. The epsilon subunit contain the editing function and is a proofreading 3'-5' exonuclease.</text>
</comment>
<dbReference type="SMART" id="SM00479">
    <property type="entry name" value="EXOIII"/>
    <property type="match status" value="1"/>
</dbReference>
<keyword evidence="4" id="KW-0378">Hydrolase</keyword>
<dbReference type="InterPro" id="IPR012337">
    <property type="entry name" value="RNaseH-like_sf"/>
</dbReference>
<evidence type="ECO:0000313" key="4">
    <source>
        <dbReference type="EMBL" id="MBD3867388.1"/>
    </source>
</evidence>
<sequence length="231" mass="26044">MPLKRNNHPLPARLEWRLAEGRVESVPESGNPGSSWVALDFETANEQRDSVCAVGIARVAAGRIVDRRSWLVRPAELRFNGINISIHGITEADVREAPTFDRLWPELKPILSEGTVIAHNAGFDMSVLRHTLDRYRIPYPPIRYLCTVTLSRLSWPRLTNHKLNTVADHLGLSLKHHDAEDDAVACAGVSLHCCRRSNAVDVDELADRLGIRHGRLHRNGYTPPRKVRRRA</sequence>
<dbReference type="PANTHER" id="PTHR30231:SF42">
    <property type="entry name" value="EXONUCLEASE"/>
    <property type="match status" value="1"/>
</dbReference>
<evidence type="ECO:0000256" key="1">
    <source>
        <dbReference type="ARBA" id="ARBA00025483"/>
    </source>
</evidence>
<dbReference type="EMBL" id="JACXWD010000009">
    <property type="protein sequence ID" value="MBD3867388.1"/>
    <property type="molecule type" value="Genomic_DNA"/>
</dbReference>
<feature type="domain" description="Exonuclease" evidence="3">
    <location>
        <begin position="35"/>
        <end position="199"/>
    </location>
</feature>
<dbReference type="Proteomes" id="UP000648239">
    <property type="component" value="Unassembled WGS sequence"/>
</dbReference>
<dbReference type="AlphaFoldDB" id="A0A8J6XZN5"/>
<dbReference type="CDD" id="cd06130">
    <property type="entry name" value="DNA_pol_III_epsilon_like"/>
    <property type="match status" value="1"/>
</dbReference>
<accession>A0A8J6XZN5</accession>
<comment type="caution">
    <text evidence="4">The sequence shown here is derived from an EMBL/GenBank/DDBJ whole genome shotgun (WGS) entry which is preliminary data.</text>
</comment>
<comment type="subunit">
    <text evidence="2">DNA polymerase III contains a core (composed of alpha, epsilon and theta chains) that associates with a tau subunit. This core dimerizes to form the POLIII' complex. PolIII' associates with the gamma complex (composed of gamma, delta, delta', psi and chi chains) and with the beta chain to form the complete DNA polymerase III complex.</text>
</comment>
<dbReference type="PANTHER" id="PTHR30231">
    <property type="entry name" value="DNA POLYMERASE III SUBUNIT EPSILON"/>
    <property type="match status" value="1"/>
</dbReference>
<dbReference type="SUPFAM" id="SSF53098">
    <property type="entry name" value="Ribonuclease H-like"/>
    <property type="match status" value="1"/>
</dbReference>
<protein>
    <submittedName>
        <fullName evidence="4">3'-5' exonuclease</fullName>
    </submittedName>
</protein>
<dbReference type="Gene3D" id="3.30.420.10">
    <property type="entry name" value="Ribonuclease H-like superfamily/Ribonuclease H"/>
    <property type="match status" value="1"/>
</dbReference>
<dbReference type="InterPro" id="IPR013520">
    <property type="entry name" value="Ribonucl_H"/>
</dbReference>
<dbReference type="GO" id="GO:0003676">
    <property type="term" value="F:nucleic acid binding"/>
    <property type="evidence" value="ECO:0007669"/>
    <property type="project" value="InterPro"/>
</dbReference>
<evidence type="ECO:0000259" key="3">
    <source>
        <dbReference type="SMART" id="SM00479"/>
    </source>
</evidence>
<reference evidence="4 5" key="1">
    <citation type="submission" date="2020-08" db="EMBL/GenBank/DDBJ databases">
        <title>Acidobacteriota in marine sediments use diverse sulfur dissimilation pathways.</title>
        <authorList>
            <person name="Wasmund K."/>
        </authorList>
    </citation>
    <scope>NUCLEOTIDE SEQUENCE [LARGE SCALE GENOMIC DNA]</scope>
    <source>
        <strain evidence="4">MAG AM4</strain>
    </source>
</reference>
<evidence type="ECO:0000313" key="5">
    <source>
        <dbReference type="Proteomes" id="UP000648239"/>
    </source>
</evidence>
<gene>
    <name evidence="4" type="ORF">IFK94_04600</name>
</gene>
<proteinExistence type="predicted"/>
<keyword evidence="4" id="KW-0540">Nuclease</keyword>
<dbReference type="GO" id="GO:0005829">
    <property type="term" value="C:cytosol"/>
    <property type="evidence" value="ECO:0007669"/>
    <property type="project" value="TreeGrafter"/>
</dbReference>
<dbReference type="GO" id="GO:0006259">
    <property type="term" value="P:DNA metabolic process"/>
    <property type="evidence" value="ECO:0007669"/>
    <property type="project" value="UniProtKB-ARBA"/>
</dbReference>
<dbReference type="GO" id="GO:0008408">
    <property type="term" value="F:3'-5' exonuclease activity"/>
    <property type="evidence" value="ECO:0007669"/>
    <property type="project" value="TreeGrafter"/>
</dbReference>
<dbReference type="InterPro" id="IPR036397">
    <property type="entry name" value="RNaseH_sf"/>
</dbReference>
<name>A0A8J6XZN5_9BACT</name>
<keyword evidence="4" id="KW-0269">Exonuclease</keyword>